<gene>
    <name evidence="6" type="ORF">BJP41_05040</name>
</gene>
<proteinExistence type="predicted"/>
<name>A0A2D3T282_9ENTR</name>
<dbReference type="InterPro" id="IPR007792">
    <property type="entry name" value="T4SS_VirB3/TrbD/AvhB"/>
</dbReference>
<dbReference type="EMBL" id="CP017606">
    <property type="protein sequence ID" value="ATW29804.1"/>
    <property type="molecule type" value="Genomic_DNA"/>
</dbReference>
<sequence>MSTIYKALTRQAVLPGIGVPLVPFVVIEGALISLSANVSWFFLIVAFAAWVIMKLMTEEDEAIFHLMRLKMRTRGIDVINRFYGTTVLSASQYDDIDIAKRHKNSYIICSENKVLMSH</sequence>
<evidence type="ECO:0000256" key="1">
    <source>
        <dbReference type="ARBA" id="ARBA00004370"/>
    </source>
</evidence>
<dbReference type="RefSeq" id="WP_100103249.1">
    <property type="nucleotide sequence ID" value="NZ_CAWNMT010000001.1"/>
</dbReference>
<evidence type="ECO:0000256" key="2">
    <source>
        <dbReference type="ARBA" id="ARBA00022692"/>
    </source>
</evidence>
<comment type="subcellular location">
    <subcellularLocation>
        <location evidence="1">Membrane</location>
    </subcellularLocation>
</comment>
<feature type="transmembrane region" description="Helical" evidence="5">
    <location>
        <begin position="38"/>
        <end position="57"/>
    </location>
</feature>
<dbReference type="AlphaFoldDB" id="A0A2D3T282"/>
<dbReference type="Proteomes" id="UP000230008">
    <property type="component" value="Chromosome"/>
</dbReference>
<protein>
    <submittedName>
        <fullName evidence="6">Uncharacterized protein</fullName>
    </submittedName>
</protein>
<evidence type="ECO:0000313" key="7">
    <source>
        <dbReference type="Proteomes" id="UP000230008"/>
    </source>
</evidence>
<accession>A0A2D3T282</accession>
<organism evidence="6 7">
    <name type="scientific">Candidatus Williamhamiltonella defendens</name>
    <dbReference type="NCBI Taxonomy" id="138072"/>
    <lineage>
        <taxon>Bacteria</taxon>
        <taxon>Pseudomonadati</taxon>
        <taxon>Pseudomonadota</taxon>
        <taxon>Gammaproteobacteria</taxon>
        <taxon>Enterobacterales</taxon>
        <taxon>Enterobacteriaceae</taxon>
        <taxon>aphid secondary symbionts</taxon>
        <taxon>Candidatus Williamhamiltonella</taxon>
    </lineage>
</organism>
<reference evidence="7" key="1">
    <citation type="submission" date="2016-10" db="EMBL/GenBank/DDBJ databases">
        <authorList>
            <person name="Chevignon G."/>
        </authorList>
    </citation>
    <scope>NUCLEOTIDE SEQUENCE [LARGE SCALE GENOMIC DNA]</scope>
    <source>
        <strain evidence="7">A2C</strain>
    </source>
</reference>
<evidence type="ECO:0000256" key="5">
    <source>
        <dbReference type="SAM" id="Phobius"/>
    </source>
</evidence>
<feature type="transmembrane region" description="Helical" evidence="5">
    <location>
        <begin position="12"/>
        <end position="32"/>
    </location>
</feature>
<dbReference type="GO" id="GO:0016020">
    <property type="term" value="C:membrane"/>
    <property type="evidence" value="ECO:0007669"/>
    <property type="project" value="UniProtKB-SubCell"/>
</dbReference>
<keyword evidence="4 5" id="KW-0472">Membrane</keyword>
<evidence type="ECO:0000313" key="6">
    <source>
        <dbReference type="EMBL" id="ATW29804.1"/>
    </source>
</evidence>
<keyword evidence="2 5" id="KW-0812">Transmembrane</keyword>
<evidence type="ECO:0000256" key="4">
    <source>
        <dbReference type="ARBA" id="ARBA00023136"/>
    </source>
</evidence>
<evidence type="ECO:0000256" key="3">
    <source>
        <dbReference type="ARBA" id="ARBA00022989"/>
    </source>
</evidence>
<dbReference type="Pfam" id="PF05101">
    <property type="entry name" value="VirB3"/>
    <property type="match status" value="1"/>
</dbReference>
<reference evidence="7" key="2">
    <citation type="submission" date="2017-11" db="EMBL/GenBank/DDBJ databases">
        <title>PacBio sequencing of new strain of the secondary endosymbiont Candidatus Hamiltonella defensa.</title>
        <authorList>
            <person name="Strand M.R."/>
            <person name="Oliver K."/>
        </authorList>
    </citation>
    <scope>NUCLEOTIDE SEQUENCE [LARGE SCALE GENOMIC DNA]</scope>
    <source>
        <strain evidence="7">A2C</strain>
    </source>
</reference>
<keyword evidence="3 5" id="KW-1133">Transmembrane helix</keyword>